<reference evidence="2" key="1">
    <citation type="submission" date="2021-01" db="EMBL/GenBank/DDBJ databases">
        <authorList>
            <consortium name="Genoscope - CEA"/>
            <person name="William W."/>
        </authorList>
    </citation>
    <scope>NUCLEOTIDE SEQUENCE</scope>
</reference>
<evidence type="ECO:0000256" key="1">
    <source>
        <dbReference type="SAM" id="SignalP"/>
    </source>
</evidence>
<feature type="signal peptide" evidence="1">
    <location>
        <begin position="1"/>
        <end position="17"/>
    </location>
</feature>
<dbReference type="OrthoDB" id="299373at2759"/>
<organism evidence="2 4">
    <name type="scientific">Paramecium pentaurelia</name>
    <dbReference type="NCBI Taxonomy" id="43138"/>
    <lineage>
        <taxon>Eukaryota</taxon>
        <taxon>Sar</taxon>
        <taxon>Alveolata</taxon>
        <taxon>Ciliophora</taxon>
        <taxon>Intramacronucleata</taxon>
        <taxon>Oligohymenophorea</taxon>
        <taxon>Peniculida</taxon>
        <taxon>Parameciidae</taxon>
        <taxon>Paramecium</taxon>
    </lineage>
</organism>
<proteinExistence type="predicted"/>
<evidence type="ECO:0000313" key="3">
    <source>
        <dbReference type="EMBL" id="CAD8214942.1"/>
    </source>
</evidence>
<name>A0A8S1TNG2_9CILI</name>
<evidence type="ECO:0000313" key="2">
    <source>
        <dbReference type="EMBL" id="CAD8155531.1"/>
    </source>
</evidence>
<dbReference type="EMBL" id="CAJJDO010000278">
    <property type="protein sequence ID" value="CAD8214942.1"/>
    <property type="molecule type" value="Genomic_DNA"/>
</dbReference>
<accession>A0A8S1TNG2</accession>
<keyword evidence="1" id="KW-0732">Signal</keyword>
<feature type="chain" id="PRO_5036434458" evidence="1">
    <location>
        <begin position="18"/>
        <end position="131"/>
    </location>
</feature>
<keyword evidence="4" id="KW-1185">Reference proteome</keyword>
<gene>
    <name evidence="2" type="ORF">PPENT_87.1.T0270151</name>
    <name evidence="3" type="ORF">PPENT_87.1.T2780001</name>
</gene>
<evidence type="ECO:0000313" key="4">
    <source>
        <dbReference type="Proteomes" id="UP000689195"/>
    </source>
</evidence>
<comment type="caution">
    <text evidence="2">The sequence shown here is derived from an EMBL/GenBank/DDBJ whole genome shotgun (WGS) entry which is preliminary data.</text>
</comment>
<dbReference type="Proteomes" id="UP000689195">
    <property type="component" value="Unassembled WGS sequence"/>
</dbReference>
<dbReference type="AlphaFoldDB" id="A0A8S1TNG2"/>
<dbReference type="EMBL" id="CAJJDO010000027">
    <property type="protein sequence ID" value="CAD8155531.1"/>
    <property type="molecule type" value="Genomic_DNA"/>
</dbReference>
<protein>
    <submittedName>
        <fullName evidence="2">Uncharacterized protein</fullName>
    </submittedName>
</protein>
<sequence>MKQGLFILLALNPIISAFDEACAYQQCPQDYTECMQEVFGCASQEQVCHNECGETEPCFQQCVYRIGNKKFIKLYNCWQLFCKSTIIALPCNVEQCVNNFEAECLEKNNLKSFECMIGFSQQHPECKCLNQ</sequence>